<accession>A0AA47FH19</accession>
<reference evidence="2" key="1">
    <citation type="submission" date="2022-11" db="EMBL/GenBank/DDBJ databases">
        <title>Dental biofilm bacteria. Genome sequencing and assembly.</title>
        <authorList>
            <person name="Robertsson C."/>
        </authorList>
    </citation>
    <scope>NUCLEOTIDE SEQUENCE</scope>
    <source>
        <strain evidence="2">CW</strain>
    </source>
</reference>
<sequence length="221" mass="23625">MKATDIQSSISEYRLNQDGRGKVFEAHRCWFAVAAHFRFPLVVGTCILSIILCATLPQEPIPVPGRLDVYAVITNTIPVLSALAIVSSVANTGVQEAVSARGRLGVTTLALSVHGSLIVLTSTAAWAIGVPTFGRNSLFLVSVGIGLSIWVGARAAGLVMVAIVTVNWLLGIDTFNEAKWWAWLMSPPERLSAWMGALVTALIATAAVLVGPRHYNSFRDD</sequence>
<keyword evidence="1" id="KW-0472">Membrane</keyword>
<feature type="transmembrane region" description="Helical" evidence="1">
    <location>
        <begin position="37"/>
        <end position="57"/>
    </location>
</feature>
<dbReference type="RefSeq" id="WP_143227525.1">
    <property type="nucleotide sequence ID" value="NZ_CP113787.1"/>
</dbReference>
<keyword evidence="1" id="KW-0812">Transmembrane</keyword>
<dbReference type="Proteomes" id="UP001163127">
    <property type="component" value="Chromosome"/>
</dbReference>
<feature type="transmembrane region" description="Helical" evidence="1">
    <location>
        <begin position="191"/>
        <end position="210"/>
    </location>
</feature>
<proteinExistence type="predicted"/>
<feature type="transmembrane region" description="Helical" evidence="1">
    <location>
        <begin position="138"/>
        <end position="171"/>
    </location>
</feature>
<feature type="transmembrane region" description="Helical" evidence="1">
    <location>
        <begin position="109"/>
        <end position="131"/>
    </location>
</feature>
<organism evidence="2 3">
    <name type="scientific">Actinomyces naeslundii</name>
    <dbReference type="NCBI Taxonomy" id="1655"/>
    <lineage>
        <taxon>Bacteria</taxon>
        <taxon>Bacillati</taxon>
        <taxon>Actinomycetota</taxon>
        <taxon>Actinomycetes</taxon>
        <taxon>Actinomycetales</taxon>
        <taxon>Actinomycetaceae</taxon>
        <taxon>Actinomyces</taxon>
    </lineage>
</organism>
<keyword evidence="1" id="KW-1133">Transmembrane helix</keyword>
<evidence type="ECO:0000313" key="3">
    <source>
        <dbReference type="Proteomes" id="UP001163127"/>
    </source>
</evidence>
<gene>
    <name evidence="2" type="ORF">OFA60_06945</name>
</gene>
<dbReference type="EMBL" id="CP113787">
    <property type="protein sequence ID" value="WAL41818.1"/>
    <property type="molecule type" value="Genomic_DNA"/>
</dbReference>
<evidence type="ECO:0000256" key="1">
    <source>
        <dbReference type="SAM" id="Phobius"/>
    </source>
</evidence>
<evidence type="ECO:0000313" key="2">
    <source>
        <dbReference type="EMBL" id="WAL41818.1"/>
    </source>
</evidence>
<dbReference type="AlphaFoldDB" id="A0AA47FH19"/>
<protein>
    <submittedName>
        <fullName evidence="2">Uncharacterized protein</fullName>
    </submittedName>
</protein>
<feature type="transmembrane region" description="Helical" evidence="1">
    <location>
        <begin position="69"/>
        <end position="89"/>
    </location>
</feature>
<name>A0AA47FH19_ACTNA</name>